<dbReference type="RefSeq" id="WP_264716744.1">
    <property type="nucleotide sequence ID" value="NZ_JAPDNT010000051.1"/>
</dbReference>
<dbReference type="PANTHER" id="PTHR37936">
    <property type="entry name" value="TRANSPOSASE INSC FOR INSERTION ELEMENT IS2A-RELATED"/>
    <property type="match status" value="1"/>
</dbReference>
<dbReference type="InterPro" id="IPR036388">
    <property type="entry name" value="WH-like_DNA-bd_sf"/>
</dbReference>
<dbReference type="InterPro" id="IPR010921">
    <property type="entry name" value="Trp_repressor/repl_initiator"/>
</dbReference>
<comment type="caution">
    <text evidence="2">The sequence shown here is derived from an EMBL/GenBank/DDBJ whole genome shotgun (WGS) entry which is preliminary data.</text>
</comment>
<dbReference type="AlphaFoldDB" id="A0AA41YPL9"/>
<reference evidence="2" key="1">
    <citation type="submission" date="2022-09" db="EMBL/GenBank/DDBJ databases">
        <title>Rhodovastum sp. nov. RN2-1 isolated from soil in Seongnam, South Korea.</title>
        <authorList>
            <person name="Le N.T."/>
        </authorList>
    </citation>
    <scope>NUCLEOTIDE SEQUENCE</scope>
    <source>
        <strain evidence="2">RN2-1</strain>
    </source>
</reference>
<accession>A0AA41YPL9</accession>
<dbReference type="Proteomes" id="UP001165679">
    <property type="component" value="Unassembled WGS sequence"/>
</dbReference>
<dbReference type="NCBIfam" id="NF047595">
    <property type="entry name" value="IS66_ISRel24_TnpA"/>
    <property type="match status" value="1"/>
</dbReference>
<evidence type="ECO:0000313" key="2">
    <source>
        <dbReference type="EMBL" id="MCW3477779.1"/>
    </source>
</evidence>
<organism evidence="2 3">
    <name type="scientific">Limobrevibacterium gyesilva</name>
    <dbReference type="NCBI Taxonomy" id="2991712"/>
    <lineage>
        <taxon>Bacteria</taxon>
        <taxon>Pseudomonadati</taxon>
        <taxon>Pseudomonadota</taxon>
        <taxon>Alphaproteobacteria</taxon>
        <taxon>Acetobacterales</taxon>
        <taxon>Acetobacteraceae</taxon>
        <taxon>Limobrevibacterium</taxon>
    </lineage>
</organism>
<dbReference type="Gene3D" id="1.10.10.10">
    <property type="entry name" value="Winged helix-like DNA-binding domain superfamily/Winged helix DNA-binding domain"/>
    <property type="match status" value="1"/>
</dbReference>
<proteinExistence type="inferred from homology"/>
<sequence>MEIITGVERRRRWRLEEKLRIVAEVEQPGASFADVARRHEVSRGLLWNWRGQVRRGELVPEPMPMFLPVQITADPSVAVPAPVQAAAPCEAARVEITLPDGTCIRVGADVGLATLRRALTAVRR</sequence>
<dbReference type="InterPro" id="IPR002514">
    <property type="entry name" value="Transposase_8"/>
</dbReference>
<dbReference type="GO" id="GO:0043565">
    <property type="term" value="F:sequence-specific DNA binding"/>
    <property type="evidence" value="ECO:0007669"/>
    <property type="project" value="InterPro"/>
</dbReference>
<dbReference type="GO" id="GO:0004803">
    <property type="term" value="F:transposase activity"/>
    <property type="evidence" value="ECO:0007669"/>
    <property type="project" value="InterPro"/>
</dbReference>
<dbReference type="EMBL" id="JAPDNT010000051">
    <property type="protein sequence ID" value="MCW3477779.1"/>
    <property type="molecule type" value="Genomic_DNA"/>
</dbReference>
<dbReference type="PANTHER" id="PTHR37936:SF3">
    <property type="entry name" value="TRANSPOSASE INSC FOR INSERTION ELEMENT IS2A-RELATED"/>
    <property type="match status" value="1"/>
</dbReference>
<dbReference type="Pfam" id="PF01527">
    <property type="entry name" value="HTH_Tnp_1"/>
    <property type="match status" value="1"/>
</dbReference>
<protein>
    <submittedName>
        <fullName evidence="2">Transposase</fullName>
    </submittedName>
</protein>
<name>A0AA41YPL9_9PROT</name>
<keyword evidence="3" id="KW-1185">Reference proteome</keyword>
<dbReference type="GO" id="GO:0006313">
    <property type="term" value="P:DNA transposition"/>
    <property type="evidence" value="ECO:0007669"/>
    <property type="project" value="InterPro"/>
</dbReference>
<comment type="similarity">
    <text evidence="1">Belongs to the transposase 8 family.</text>
</comment>
<evidence type="ECO:0000313" key="3">
    <source>
        <dbReference type="Proteomes" id="UP001165679"/>
    </source>
</evidence>
<dbReference type="SUPFAM" id="SSF48295">
    <property type="entry name" value="TrpR-like"/>
    <property type="match status" value="1"/>
</dbReference>
<gene>
    <name evidence="2" type="ORF">OL599_24825</name>
</gene>
<evidence type="ECO:0000256" key="1">
    <source>
        <dbReference type="ARBA" id="ARBA00009964"/>
    </source>
</evidence>
<reference evidence="2" key="2">
    <citation type="submission" date="2022-10" db="EMBL/GenBank/DDBJ databases">
        <authorList>
            <person name="Trinh H.N."/>
        </authorList>
    </citation>
    <scope>NUCLEOTIDE SEQUENCE</scope>
    <source>
        <strain evidence="2">RN2-1</strain>
    </source>
</reference>